<dbReference type="PRINTS" id="PR00469">
    <property type="entry name" value="PNDRDTASEII"/>
</dbReference>
<dbReference type="OrthoDB" id="9786503at2"/>
<reference evidence="5 6" key="1">
    <citation type="journal article" date="2017" name="New Microbes New Infect">
        <title>Genome sequence of 'Leucobacter massiliensis' sp. nov. isolated from human pharynx after travel to the 2014 Hajj.</title>
        <authorList>
            <person name="Leangapichart T."/>
            <person name="Gautret P."/>
            <person name="Nguyen T.T."/>
            <person name="Armstrong N."/>
            <person name="Rolain J.M."/>
        </authorList>
    </citation>
    <scope>NUCLEOTIDE SEQUENCE [LARGE SCALE GENOMIC DNA]</scope>
    <source>
        <strain evidence="5 6">122RC15</strain>
    </source>
</reference>
<evidence type="ECO:0000256" key="3">
    <source>
        <dbReference type="ARBA" id="ARBA00048132"/>
    </source>
</evidence>
<dbReference type="InterPro" id="IPR036188">
    <property type="entry name" value="FAD/NAD-bd_sf"/>
</dbReference>
<feature type="domain" description="FAD/NAD(P)-binding" evidence="4">
    <location>
        <begin position="23"/>
        <end position="308"/>
    </location>
</feature>
<dbReference type="EMBL" id="MWZD01000017">
    <property type="protein sequence ID" value="PRI10968.1"/>
    <property type="molecule type" value="Genomic_DNA"/>
</dbReference>
<dbReference type="SUPFAM" id="SSF51905">
    <property type="entry name" value="FAD/NAD(P)-binding domain"/>
    <property type="match status" value="1"/>
</dbReference>
<dbReference type="PANTHER" id="PTHR48105">
    <property type="entry name" value="THIOREDOXIN REDUCTASE 1-RELATED-RELATED"/>
    <property type="match status" value="1"/>
</dbReference>
<organism evidence="5 6">
    <name type="scientific">Leucobacter massiliensis</name>
    <dbReference type="NCBI Taxonomy" id="1686285"/>
    <lineage>
        <taxon>Bacteria</taxon>
        <taxon>Bacillati</taxon>
        <taxon>Actinomycetota</taxon>
        <taxon>Actinomycetes</taxon>
        <taxon>Micrococcales</taxon>
        <taxon>Microbacteriaceae</taxon>
        <taxon>Leucobacter</taxon>
    </lineage>
</organism>
<dbReference type="RefSeq" id="WP_105805427.1">
    <property type="nucleotide sequence ID" value="NZ_MWZD01000017.1"/>
</dbReference>
<keyword evidence="2" id="KW-0560">Oxidoreductase</keyword>
<keyword evidence="6" id="KW-1185">Reference proteome</keyword>
<dbReference type="PRINTS" id="PR00368">
    <property type="entry name" value="FADPNR"/>
</dbReference>
<comment type="catalytic activity">
    <reaction evidence="3">
        <text>[thioredoxin]-dithiol + NADP(+) = [thioredoxin]-disulfide + NADPH + H(+)</text>
        <dbReference type="Rhea" id="RHEA:20345"/>
        <dbReference type="Rhea" id="RHEA-COMP:10698"/>
        <dbReference type="Rhea" id="RHEA-COMP:10700"/>
        <dbReference type="ChEBI" id="CHEBI:15378"/>
        <dbReference type="ChEBI" id="CHEBI:29950"/>
        <dbReference type="ChEBI" id="CHEBI:50058"/>
        <dbReference type="ChEBI" id="CHEBI:57783"/>
        <dbReference type="ChEBI" id="CHEBI:58349"/>
        <dbReference type="EC" id="1.8.1.9"/>
    </reaction>
</comment>
<keyword evidence="1" id="KW-0285">Flavoprotein</keyword>
<dbReference type="InterPro" id="IPR023753">
    <property type="entry name" value="FAD/NAD-binding_dom"/>
</dbReference>
<gene>
    <name evidence="5" type="ORF">B4915_08775</name>
</gene>
<protein>
    <submittedName>
        <fullName evidence="5">Oxidoreductase</fullName>
    </submittedName>
</protein>
<dbReference type="GO" id="GO:0004791">
    <property type="term" value="F:thioredoxin-disulfide reductase (NADPH) activity"/>
    <property type="evidence" value="ECO:0007669"/>
    <property type="project" value="UniProtKB-EC"/>
</dbReference>
<proteinExistence type="predicted"/>
<evidence type="ECO:0000313" key="5">
    <source>
        <dbReference type="EMBL" id="PRI10968.1"/>
    </source>
</evidence>
<evidence type="ECO:0000313" key="6">
    <source>
        <dbReference type="Proteomes" id="UP000238650"/>
    </source>
</evidence>
<evidence type="ECO:0000256" key="2">
    <source>
        <dbReference type="ARBA" id="ARBA00023002"/>
    </source>
</evidence>
<name>A0A2S9QMZ6_9MICO</name>
<accession>A0A2S9QMZ6</accession>
<dbReference type="Gene3D" id="3.50.50.60">
    <property type="entry name" value="FAD/NAD(P)-binding domain"/>
    <property type="match status" value="2"/>
</dbReference>
<sequence length="354" mass="36380">MDHTPRTPAPATPHPADQAAPWDAVVIGGSAAGLSAAQALGRALRRTLVIDSGSPRNRFAAQMHNVLGHDGTPPGELAARGRQEAARYGVVFREAAVRTVRDGDGVTGPAGDGAGSPPSVHIELDGGETVAARAIIVATGVRDELPAIPGLAEHWGSGVLHCPYCHGWEERGGRLAVITTSPLGLHQAKLLRQWSDELTVFTAGLGALDAETEALLLARGVRLVAEPVAEVRGDGSRVSAVRTATGEEYAVDAIFTASATVPRDGFLDELGLRRTETPGGAPVLAVDAMGRTSHPRIWAAGNVVTPFASVPMVMGAGTFAGAAVNAALVEEDFARAAALVAAQRSPAGAEVRDA</sequence>
<evidence type="ECO:0000256" key="1">
    <source>
        <dbReference type="ARBA" id="ARBA00022630"/>
    </source>
</evidence>
<evidence type="ECO:0000259" key="4">
    <source>
        <dbReference type="Pfam" id="PF07992"/>
    </source>
</evidence>
<dbReference type="Pfam" id="PF07992">
    <property type="entry name" value="Pyr_redox_2"/>
    <property type="match status" value="1"/>
</dbReference>
<dbReference type="Proteomes" id="UP000238650">
    <property type="component" value="Unassembled WGS sequence"/>
</dbReference>
<dbReference type="InterPro" id="IPR050097">
    <property type="entry name" value="Ferredoxin-NADP_redctase_2"/>
</dbReference>
<comment type="caution">
    <text evidence="5">The sequence shown here is derived from an EMBL/GenBank/DDBJ whole genome shotgun (WGS) entry which is preliminary data.</text>
</comment>
<dbReference type="AlphaFoldDB" id="A0A2S9QMZ6"/>